<feature type="binding site" evidence="4">
    <location>
        <position position="81"/>
    </location>
    <ligand>
        <name>anthranilate</name>
        <dbReference type="ChEBI" id="CHEBI:16567"/>
        <label>1</label>
    </ligand>
</feature>
<feature type="binding site" evidence="4">
    <location>
        <position position="93"/>
    </location>
    <ligand>
        <name>Mg(2+)</name>
        <dbReference type="ChEBI" id="CHEBI:18420"/>
        <label>1</label>
    </ligand>
</feature>
<gene>
    <name evidence="4 7" type="primary">trpD</name>
    <name evidence="7" type="ORF">GCM10023116_31850</name>
</gene>
<comment type="subunit">
    <text evidence="4">Homodimer.</text>
</comment>
<keyword evidence="4" id="KW-0028">Amino-acid biosynthesis</keyword>
<dbReference type="InterPro" id="IPR036320">
    <property type="entry name" value="Glycosyl_Trfase_fam3_N_dom_sf"/>
</dbReference>
<proteinExistence type="inferred from homology"/>
<dbReference type="SUPFAM" id="SSF52418">
    <property type="entry name" value="Nucleoside phosphorylase/phosphoribosyltransferase catalytic domain"/>
    <property type="match status" value="1"/>
</dbReference>
<protein>
    <recommendedName>
        <fullName evidence="4">Anthranilate phosphoribosyltransferase</fullName>
        <ecNumber evidence="4">2.4.2.18</ecNumber>
    </recommendedName>
</protein>
<feature type="binding site" evidence="4">
    <location>
        <position position="227"/>
    </location>
    <ligand>
        <name>Mg(2+)</name>
        <dbReference type="ChEBI" id="CHEBI:18420"/>
        <label>1</label>
    </ligand>
</feature>
<comment type="caution">
    <text evidence="7">The sequence shown here is derived from an EMBL/GenBank/DDBJ whole genome shotgun (WGS) entry which is preliminary data.</text>
</comment>
<comment type="similarity">
    <text evidence="4">Belongs to the anthranilate phosphoribosyltransferase family.</text>
</comment>
<evidence type="ECO:0000313" key="8">
    <source>
        <dbReference type="Proteomes" id="UP001500604"/>
    </source>
</evidence>
<dbReference type="Pfam" id="PF02885">
    <property type="entry name" value="Glycos_trans_3N"/>
    <property type="match status" value="1"/>
</dbReference>
<feature type="binding site" evidence="4">
    <location>
        <begin position="109"/>
        <end position="117"/>
    </location>
    <ligand>
        <name>5-phospho-alpha-D-ribose 1-diphosphate</name>
        <dbReference type="ChEBI" id="CHEBI:58017"/>
    </ligand>
</feature>
<evidence type="ECO:0000256" key="3">
    <source>
        <dbReference type="ARBA" id="ARBA00022822"/>
    </source>
</evidence>
<comment type="pathway">
    <text evidence="4">Amino-acid biosynthesis; L-tryptophan biosynthesis; L-tryptophan from chorismate: step 2/5.</text>
</comment>
<feature type="domain" description="Glycosyl transferase family 3" evidence="5">
    <location>
        <begin position="74"/>
        <end position="329"/>
    </location>
</feature>
<dbReference type="SUPFAM" id="SSF47648">
    <property type="entry name" value="Nucleoside phosphorylase/phosphoribosyltransferase N-terminal domain"/>
    <property type="match status" value="1"/>
</dbReference>
<evidence type="ECO:0000256" key="2">
    <source>
        <dbReference type="ARBA" id="ARBA00022679"/>
    </source>
</evidence>
<name>A0ABP8V536_9GAMM</name>
<dbReference type="NCBIfam" id="TIGR01245">
    <property type="entry name" value="trpD"/>
    <property type="match status" value="1"/>
</dbReference>
<dbReference type="PANTHER" id="PTHR43285:SF2">
    <property type="entry name" value="ANTHRANILATE PHOSPHORIBOSYLTRANSFERASE"/>
    <property type="match status" value="1"/>
</dbReference>
<dbReference type="Gene3D" id="3.40.1030.10">
    <property type="entry name" value="Nucleoside phosphorylase/phosphoribosyltransferase catalytic domain"/>
    <property type="match status" value="1"/>
</dbReference>
<feature type="binding site" evidence="4">
    <location>
        <position position="112"/>
    </location>
    <ligand>
        <name>anthranilate</name>
        <dbReference type="ChEBI" id="CHEBI:16567"/>
        <label>1</label>
    </ligand>
</feature>
<feature type="binding site" evidence="4">
    <location>
        <position position="81"/>
    </location>
    <ligand>
        <name>5-phospho-alpha-D-ribose 1-diphosphate</name>
        <dbReference type="ChEBI" id="CHEBI:58017"/>
    </ligand>
</feature>
<dbReference type="GO" id="GO:0016757">
    <property type="term" value="F:glycosyltransferase activity"/>
    <property type="evidence" value="ECO:0007669"/>
    <property type="project" value="UniProtKB-KW"/>
</dbReference>
<dbReference type="HAMAP" id="MF_00211">
    <property type="entry name" value="TrpD"/>
    <property type="match status" value="1"/>
</dbReference>
<dbReference type="Proteomes" id="UP001500604">
    <property type="component" value="Unassembled WGS sequence"/>
</dbReference>
<reference evidence="8" key="1">
    <citation type="journal article" date="2019" name="Int. J. Syst. Evol. Microbiol.">
        <title>The Global Catalogue of Microorganisms (GCM) 10K type strain sequencing project: providing services to taxonomists for standard genome sequencing and annotation.</title>
        <authorList>
            <consortium name="The Broad Institute Genomics Platform"/>
            <consortium name="The Broad Institute Genome Sequencing Center for Infectious Disease"/>
            <person name="Wu L."/>
            <person name="Ma J."/>
        </authorList>
    </citation>
    <scope>NUCLEOTIDE SEQUENCE [LARGE SCALE GENOMIC DNA]</scope>
    <source>
        <strain evidence="8">JCM 17805</strain>
    </source>
</reference>
<feature type="binding site" evidence="4">
    <location>
        <position position="226"/>
    </location>
    <ligand>
        <name>Mg(2+)</name>
        <dbReference type="ChEBI" id="CHEBI:18420"/>
        <label>2</label>
    </ligand>
</feature>
<dbReference type="InterPro" id="IPR000312">
    <property type="entry name" value="Glycosyl_Trfase_fam3"/>
</dbReference>
<dbReference type="InterPro" id="IPR017459">
    <property type="entry name" value="Glycosyl_Trfase_fam3_N_dom"/>
</dbReference>
<comment type="caution">
    <text evidence="4">Lacks conserved residue(s) required for the propagation of feature annotation.</text>
</comment>
<dbReference type="Pfam" id="PF00591">
    <property type="entry name" value="Glycos_transf_3"/>
    <property type="match status" value="1"/>
</dbReference>
<organism evidence="7 8">
    <name type="scientific">Kistimonas scapharcae</name>
    <dbReference type="NCBI Taxonomy" id="1036133"/>
    <lineage>
        <taxon>Bacteria</taxon>
        <taxon>Pseudomonadati</taxon>
        <taxon>Pseudomonadota</taxon>
        <taxon>Gammaproteobacteria</taxon>
        <taxon>Oceanospirillales</taxon>
        <taxon>Endozoicomonadaceae</taxon>
        <taxon>Kistimonas</taxon>
    </lineage>
</organism>
<dbReference type="EMBL" id="BAABFL010000427">
    <property type="protein sequence ID" value="GAA4650902.1"/>
    <property type="molecule type" value="Genomic_DNA"/>
</dbReference>
<feature type="binding site" evidence="4">
    <location>
        <begin position="84"/>
        <end position="85"/>
    </location>
    <ligand>
        <name>5-phospho-alpha-D-ribose 1-diphosphate</name>
        <dbReference type="ChEBI" id="CHEBI:58017"/>
    </ligand>
</feature>
<dbReference type="InterPro" id="IPR005940">
    <property type="entry name" value="Anthranilate_Pribosyl_Tfrase"/>
</dbReference>
<comment type="catalytic activity">
    <reaction evidence="4">
        <text>N-(5-phospho-beta-D-ribosyl)anthranilate + diphosphate = 5-phospho-alpha-D-ribose 1-diphosphate + anthranilate</text>
        <dbReference type="Rhea" id="RHEA:11768"/>
        <dbReference type="ChEBI" id="CHEBI:16567"/>
        <dbReference type="ChEBI" id="CHEBI:18277"/>
        <dbReference type="ChEBI" id="CHEBI:33019"/>
        <dbReference type="ChEBI" id="CHEBI:58017"/>
        <dbReference type="EC" id="2.4.2.18"/>
    </reaction>
</comment>
<feature type="binding site" evidence="4">
    <location>
        <position position="121"/>
    </location>
    <ligand>
        <name>5-phospho-alpha-D-ribose 1-diphosphate</name>
        <dbReference type="ChEBI" id="CHEBI:58017"/>
    </ligand>
</feature>
<evidence type="ECO:0000256" key="4">
    <source>
        <dbReference type="HAMAP-Rule" id="MF_00211"/>
    </source>
</evidence>
<dbReference type="PANTHER" id="PTHR43285">
    <property type="entry name" value="ANTHRANILATE PHOSPHORIBOSYLTRANSFERASE"/>
    <property type="match status" value="1"/>
</dbReference>
<comment type="cofactor">
    <cofactor evidence="4">
        <name>Mg(2+)</name>
        <dbReference type="ChEBI" id="CHEBI:18420"/>
    </cofactor>
    <text evidence="4">Binds 2 magnesium ions per monomer.</text>
</comment>
<keyword evidence="4" id="KW-0460">Magnesium</keyword>
<keyword evidence="3 4" id="KW-0822">Tryptophan biosynthesis</keyword>
<feature type="domain" description="Glycosyl transferase family 3 N-terminal" evidence="6">
    <location>
        <begin position="4"/>
        <end position="66"/>
    </location>
</feature>
<keyword evidence="4" id="KW-0057">Aromatic amino acid biosynthesis</keyword>
<sequence length="345" mass="36364">MDIKQAISKVVQHLDLDQDEMVSVMKQIMTGEATQAQIGAFLMGLRMKSESIDEITGATLVMRELASKVVVKGDHLVDIVGTGGDGANLFNVSTASAFVAAAAGAQVAKHGNRGVSSSTGSADLLQAAGVNIELNAEQVARCVEEVGIGFMFAPMHHAAMKYAVGPRKELGIRTFMNILGPMTNPAGVPNQVIGVFTRELCRPMAEVLNRLGSNHVLVVHSRDGLDEISIASETYVAELKDGQVTEYTINPEVLGIKSESLIGLAVEDSAGSLALIRDALGKREGESADKAANMIALNAGAAIYAANVTATLKQGVEMAQDAILTGLALEKLQELASFSQVYREV</sequence>
<dbReference type="InterPro" id="IPR035902">
    <property type="entry name" value="Nuc_phospho_transferase"/>
</dbReference>
<feature type="binding site" evidence="4">
    <location>
        <position position="227"/>
    </location>
    <ligand>
        <name>Mg(2+)</name>
        <dbReference type="ChEBI" id="CHEBI:18420"/>
        <label>2</label>
    </ligand>
</feature>
<dbReference type="EC" id="2.4.2.18" evidence="4"/>
<keyword evidence="2 4" id="KW-0808">Transferase</keyword>
<evidence type="ECO:0000259" key="6">
    <source>
        <dbReference type="Pfam" id="PF02885"/>
    </source>
</evidence>
<dbReference type="Gene3D" id="1.20.970.10">
    <property type="entry name" value="Transferase, Pyrimidine Nucleoside Phosphorylase, Chain C"/>
    <property type="match status" value="1"/>
</dbReference>
<feature type="binding site" evidence="4">
    <location>
        <begin position="91"/>
        <end position="94"/>
    </location>
    <ligand>
        <name>5-phospho-alpha-D-ribose 1-diphosphate</name>
        <dbReference type="ChEBI" id="CHEBI:58017"/>
    </ligand>
</feature>
<evidence type="ECO:0000259" key="5">
    <source>
        <dbReference type="Pfam" id="PF00591"/>
    </source>
</evidence>
<keyword evidence="8" id="KW-1185">Reference proteome</keyword>
<evidence type="ECO:0000256" key="1">
    <source>
        <dbReference type="ARBA" id="ARBA00022676"/>
    </source>
</evidence>
<dbReference type="RefSeq" id="WP_345197173.1">
    <property type="nucleotide sequence ID" value="NZ_BAABFL010000427.1"/>
</dbReference>
<accession>A0ABP8V536</accession>
<evidence type="ECO:0000313" key="7">
    <source>
        <dbReference type="EMBL" id="GAA4650902.1"/>
    </source>
</evidence>
<keyword evidence="1 4" id="KW-0328">Glycosyltransferase</keyword>
<comment type="function">
    <text evidence="4">Catalyzes the transfer of the phosphoribosyl group of 5-phosphorylribose-1-pyrophosphate (PRPP) to anthranilate to yield N-(5'-phosphoribosyl)-anthranilate (PRA).</text>
</comment>
<feature type="binding site" evidence="4">
    <location>
        <position position="167"/>
    </location>
    <ligand>
        <name>anthranilate</name>
        <dbReference type="ChEBI" id="CHEBI:16567"/>
        <label>2</label>
    </ligand>
</feature>
<keyword evidence="4" id="KW-0479">Metal-binding</keyword>